<reference evidence="11 12" key="1">
    <citation type="submission" date="2020-10" db="EMBL/GenBank/DDBJ databases">
        <authorList>
            <person name="Klimov P.B."/>
            <person name="Dyachkov S.M."/>
            <person name="Chetverikov P.E."/>
        </authorList>
    </citation>
    <scope>NUCLEOTIDE SEQUENCE [LARGE SCALE GENOMIC DNA]</scope>
    <source>
        <strain evidence="11">BMOC 18-1129-001#AD2665</strain>
        <tissue evidence="11">Entire mites</tissue>
    </source>
</reference>
<dbReference type="EC" id="5.1.99.6" evidence="3"/>
<evidence type="ECO:0000256" key="3">
    <source>
        <dbReference type="ARBA" id="ARBA00012228"/>
    </source>
</evidence>
<dbReference type="Proteomes" id="UP000825002">
    <property type="component" value="Unassembled WGS sequence"/>
</dbReference>
<evidence type="ECO:0000256" key="7">
    <source>
        <dbReference type="ARBA" id="ARBA00022958"/>
    </source>
</evidence>
<evidence type="ECO:0000256" key="1">
    <source>
        <dbReference type="ARBA" id="ARBA00000013"/>
    </source>
</evidence>
<dbReference type="Pfam" id="PF03853">
    <property type="entry name" value="YjeF_N"/>
    <property type="match status" value="1"/>
</dbReference>
<organism evidence="11 12">
    <name type="scientific">Fragariocoptes setiger</name>
    <dbReference type="NCBI Taxonomy" id="1670756"/>
    <lineage>
        <taxon>Eukaryota</taxon>
        <taxon>Metazoa</taxon>
        <taxon>Ecdysozoa</taxon>
        <taxon>Arthropoda</taxon>
        <taxon>Chelicerata</taxon>
        <taxon>Arachnida</taxon>
        <taxon>Acari</taxon>
        <taxon>Acariformes</taxon>
        <taxon>Trombidiformes</taxon>
        <taxon>Prostigmata</taxon>
        <taxon>Eupodina</taxon>
        <taxon>Eriophyoidea</taxon>
        <taxon>Phytoptidae</taxon>
        <taxon>Fragariocoptes</taxon>
    </lineage>
</organism>
<dbReference type="SUPFAM" id="SSF64153">
    <property type="entry name" value="YjeF N-terminal domain-like"/>
    <property type="match status" value="1"/>
</dbReference>
<evidence type="ECO:0000313" key="12">
    <source>
        <dbReference type="Proteomes" id="UP000825002"/>
    </source>
</evidence>
<evidence type="ECO:0000256" key="6">
    <source>
        <dbReference type="ARBA" id="ARBA00022857"/>
    </source>
</evidence>
<proteinExistence type="inferred from homology"/>
<evidence type="ECO:0000256" key="5">
    <source>
        <dbReference type="ARBA" id="ARBA00022741"/>
    </source>
</evidence>
<evidence type="ECO:0000313" key="11">
    <source>
        <dbReference type="EMBL" id="KAG9509792.1"/>
    </source>
</evidence>
<keyword evidence="9" id="KW-0413">Isomerase</keyword>
<dbReference type="InterPro" id="IPR004443">
    <property type="entry name" value="YjeF_N_dom"/>
</dbReference>
<comment type="caution">
    <text evidence="11">The sequence shown here is derived from an EMBL/GenBank/DDBJ whole genome shotgun (WGS) entry which is preliminary data.</text>
</comment>
<comment type="catalytic activity">
    <reaction evidence="2">
        <text>(6R)-NADPHX = (6S)-NADPHX</text>
        <dbReference type="Rhea" id="RHEA:32227"/>
        <dbReference type="ChEBI" id="CHEBI:64076"/>
        <dbReference type="ChEBI" id="CHEBI:64077"/>
        <dbReference type="EC" id="5.1.99.6"/>
    </reaction>
</comment>
<evidence type="ECO:0000256" key="8">
    <source>
        <dbReference type="ARBA" id="ARBA00023027"/>
    </source>
</evidence>
<feature type="non-terminal residue" evidence="11">
    <location>
        <position position="1"/>
    </location>
</feature>
<protein>
    <recommendedName>
        <fullName evidence="3">NAD(P)H-hydrate epimerase</fullName>
        <ecNumber evidence="3">5.1.99.6</ecNumber>
    </recommendedName>
</protein>
<keyword evidence="12" id="KW-1185">Reference proteome</keyword>
<evidence type="ECO:0000256" key="2">
    <source>
        <dbReference type="ARBA" id="ARBA00000909"/>
    </source>
</evidence>
<feature type="domain" description="YjeF N-terminal" evidence="10">
    <location>
        <begin position="12"/>
        <end position="240"/>
    </location>
</feature>
<name>A0ABQ7S8R3_9ACAR</name>
<dbReference type="HAMAP" id="MF_01966">
    <property type="entry name" value="NADHX_epimerase"/>
    <property type="match status" value="1"/>
</dbReference>
<dbReference type="PANTHER" id="PTHR13232">
    <property type="entry name" value="NAD(P)H-HYDRATE EPIMERASE"/>
    <property type="match status" value="1"/>
</dbReference>
<evidence type="ECO:0000256" key="4">
    <source>
        <dbReference type="ARBA" id="ARBA00022723"/>
    </source>
</evidence>
<dbReference type="InterPro" id="IPR036652">
    <property type="entry name" value="YjeF_N_dom_sf"/>
</dbReference>
<keyword evidence="8" id="KW-0520">NAD</keyword>
<dbReference type="InterPro" id="IPR032976">
    <property type="entry name" value="YJEFN_prot_NAXE-like"/>
</dbReference>
<accession>A0ABQ7S8R3</accession>
<dbReference type="NCBIfam" id="TIGR00197">
    <property type="entry name" value="yjeF_nterm"/>
    <property type="match status" value="1"/>
</dbReference>
<evidence type="ECO:0000259" key="10">
    <source>
        <dbReference type="PROSITE" id="PS51385"/>
    </source>
</evidence>
<keyword evidence="6" id="KW-0521">NADP</keyword>
<gene>
    <name evidence="11" type="ORF">GZH46_01677</name>
</gene>
<keyword evidence="7" id="KW-0630">Potassium</keyword>
<sequence>MILPRLLSQQEAMALDQELFNEYGFSVDQLMELAGLSVACAIYKAYPTKKKVVICCGPGNNGGDGLVCARHLKMFGYWPVIVYPKPGKSDLFTNLVKQCRMMDIPFVEVHDEGLTSADRYDLIVDAIFGFSYRPPNRNALLAQLLRSIHCLSVDHNKPIVSIDIPSGWSVEHGPEHRDDDGDSSKEQQDDEMSVPCIIPNCLVSLTAPKQCAKHLPVGSYHYLGGRFCPESLQAKYNLCLPVYPDADQVVLLKSD</sequence>
<evidence type="ECO:0000256" key="9">
    <source>
        <dbReference type="ARBA" id="ARBA00023235"/>
    </source>
</evidence>
<comment type="catalytic activity">
    <reaction evidence="1">
        <text>(6R)-NADHX = (6S)-NADHX</text>
        <dbReference type="Rhea" id="RHEA:32215"/>
        <dbReference type="ChEBI" id="CHEBI:64074"/>
        <dbReference type="ChEBI" id="CHEBI:64075"/>
        <dbReference type="EC" id="5.1.99.6"/>
    </reaction>
</comment>
<dbReference type="EMBL" id="JAIFTH010000336">
    <property type="protein sequence ID" value="KAG9509792.1"/>
    <property type="molecule type" value="Genomic_DNA"/>
</dbReference>
<dbReference type="PROSITE" id="PS51385">
    <property type="entry name" value="YJEF_N"/>
    <property type="match status" value="1"/>
</dbReference>
<keyword evidence="4" id="KW-0479">Metal-binding</keyword>
<keyword evidence="5" id="KW-0547">Nucleotide-binding</keyword>
<dbReference type="Gene3D" id="3.40.50.10260">
    <property type="entry name" value="YjeF N-terminal domain"/>
    <property type="match status" value="1"/>
</dbReference>
<dbReference type="PANTHER" id="PTHR13232:SF10">
    <property type="entry name" value="NAD(P)H-HYDRATE EPIMERASE"/>
    <property type="match status" value="1"/>
</dbReference>